<sequence>DFECDDAHEDIDPRQIQCTPTPRETVSGVTGEIAMELMACLKPRSGHAAATARVPVRFISVPCSLATYMYLGHETVNGIKAS</sequence>
<proteinExistence type="predicted"/>
<organism evidence="2 3">
    <name type="scientific">Heterotrigona itama</name>
    <dbReference type="NCBI Taxonomy" id="395501"/>
    <lineage>
        <taxon>Eukaryota</taxon>
        <taxon>Metazoa</taxon>
        <taxon>Ecdysozoa</taxon>
        <taxon>Arthropoda</taxon>
        <taxon>Hexapoda</taxon>
        <taxon>Insecta</taxon>
        <taxon>Pterygota</taxon>
        <taxon>Neoptera</taxon>
        <taxon>Endopterygota</taxon>
        <taxon>Hymenoptera</taxon>
        <taxon>Apocrita</taxon>
        <taxon>Aculeata</taxon>
        <taxon>Apoidea</taxon>
        <taxon>Anthophila</taxon>
        <taxon>Apidae</taxon>
        <taxon>Heterotrigona</taxon>
    </lineage>
</organism>
<evidence type="ECO:0000313" key="2">
    <source>
        <dbReference type="EMBL" id="CAD1472089.1"/>
    </source>
</evidence>
<comment type="caution">
    <text evidence="2">The sequence shown here is derived from an EMBL/GenBank/DDBJ whole genome shotgun (WGS) entry which is preliminary data.</text>
</comment>
<evidence type="ECO:0000313" key="3">
    <source>
        <dbReference type="Proteomes" id="UP000752696"/>
    </source>
</evidence>
<dbReference type="AlphaFoldDB" id="A0A6V7H0E6"/>
<evidence type="ECO:0000256" key="1">
    <source>
        <dbReference type="SAM" id="MobiDB-lite"/>
    </source>
</evidence>
<protein>
    <submittedName>
        <fullName evidence="2">Uncharacterized protein</fullName>
    </submittedName>
</protein>
<accession>A0A6V7H0E6</accession>
<keyword evidence="3" id="KW-1185">Reference proteome</keyword>
<name>A0A6V7H0E6_9HYME</name>
<dbReference type="Proteomes" id="UP000752696">
    <property type="component" value="Unassembled WGS sequence"/>
</dbReference>
<dbReference type="EMBL" id="CAJDYZ010004957">
    <property type="protein sequence ID" value="CAD1472089.1"/>
    <property type="molecule type" value="Genomic_DNA"/>
</dbReference>
<feature type="non-terminal residue" evidence="2">
    <location>
        <position position="1"/>
    </location>
</feature>
<feature type="non-terminal residue" evidence="2">
    <location>
        <position position="82"/>
    </location>
</feature>
<feature type="compositionally biased region" description="Polar residues" evidence="1">
    <location>
        <begin position="16"/>
        <end position="25"/>
    </location>
</feature>
<gene>
    <name evidence="2" type="ORF">MHI_LOCUS260224</name>
</gene>
<reference evidence="2" key="1">
    <citation type="submission" date="2020-07" db="EMBL/GenBank/DDBJ databases">
        <authorList>
            <person name="Nazaruddin N."/>
        </authorList>
    </citation>
    <scope>NUCLEOTIDE SEQUENCE</scope>
</reference>
<feature type="region of interest" description="Disordered" evidence="1">
    <location>
        <begin position="1"/>
        <end position="25"/>
    </location>
</feature>